<dbReference type="Pfam" id="PF00400">
    <property type="entry name" value="WD40"/>
    <property type="match status" value="3"/>
</dbReference>
<dbReference type="VEuPathDB" id="CryptoDB:Vbra_2233"/>
<dbReference type="PANTHER" id="PTHR22847:SF637">
    <property type="entry name" value="WD REPEAT DOMAIN 5B"/>
    <property type="match status" value="1"/>
</dbReference>
<reference evidence="4 5" key="1">
    <citation type="submission" date="2014-11" db="EMBL/GenBank/DDBJ databases">
        <authorList>
            <person name="Zhu J."/>
            <person name="Qi W."/>
            <person name="Song R."/>
        </authorList>
    </citation>
    <scope>NUCLEOTIDE SEQUENCE [LARGE SCALE GENOMIC DNA]</scope>
</reference>
<evidence type="ECO:0000313" key="4">
    <source>
        <dbReference type="EMBL" id="CEM14988.1"/>
    </source>
</evidence>
<evidence type="ECO:0000256" key="2">
    <source>
        <dbReference type="ARBA" id="ARBA00022737"/>
    </source>
</evidence>
<feature type="region of interest" description="Disordered" evidence="3">
    <location>
        <begin position="22"/>
        <end position="69"/>
    </location>
</feature>
<dbReference type="OrthoDB" id="331882at2759"/>
<evidence type="ECO:0000256" key="3">
    <source>
        <dbReference type="SAM" id="MobiDB-lite"/>
    </source>
</evidence>
<dbReference type="SMART" id="SM00320">
    <property type="entry name" value="WD40"/>
    <property type="match status" value="7"/>
</dbReference>
<dbReference type="SUPFAM" id="SSF81383">
    <property type="entry name" value="F-box domain"/>
    <property type="match status" value="1"/>
</dbReference>
<dbReference type="GO" id="GO:1990234">
    <property type="term" value="C:transferase complex"/>
    <property type="evidence" value="ECO:0007669"/>
    <property type="project" value="UniProtKB-ARBA"/>
</dbReference>
<dbReference type="STRING" id="1169540.A0A0G4FLV0"/>
<dbReference type="PANTHER" id="PTHR22847">
    <property type="entry name" value="WD40 REPEAT PROTEIN"/>
    <property type="match status" value="1"/>
</dbReference>
<feature type="compositionally biased region" description="Basic and acidic residues" evidence="3">
    <location>
        <begin position="158"/>
        <end position="172"/>
    </location>
</feature>
<feature type="region of interest" description="Disordered" evidence="3">
    <location>
        <begin position="144"/>
        <end position="210"/>
    </location>
</feature>
<accession>A0A0G4FLV0</accession>
<keyword evidence="1" id="KW-0853">WD repeat</keyword>
<gene>
    <name evidence="4" type="ORF">Vbra_2233</name>
</gene>
<protein>
    <submittedName>
        <fullName evidence="4">Uncharacterized protein</fullName>
    </submittedName>
</protein>
<feature type="compositionally biased region" description="Acidic residues" evidence="3">
    <location>
        <begin position="33"/>
        <end position="42"/>
    </location>
</feature>
<dbReference type="Gene3D" id="2.130.10.10">
    <property type="entry name" value="YVTN repeat-like/Quinoprotein amine dehydrogenase"/>
    <property type="match status" value="2"/>
</dbReference>
<organism evidence="4 5">
    <name type="scientific">Vitrella brassicaformis (strain CCMP3155)</name>
    <dbReference type="NCBI Taxonomy" id="1169540"/>
    <lineage>
        <taxon>Eukaryota</taxon>
        <taxon>Sar</taxon>
        <taxon>Alveolata</taxon>
        <taxon>Colpodellida</taxon>
        <taxon>Vitrellaceae</taxon>
        <taxon>Vitrella</taxon>
    </lineage>
</organism>
<dbReference type="InterPro" id="IPR001680">
    <property type="entry name" value="WD40_rpt"/>
</dbReference>
<dbReference type="Proteomes" id="UP000041254">
    <property type="component" value="Unassembled WGS sequence"/>
</dbReference>
<dbReference type="Gene3D" id="1.20.1280.50">
    <property type="match status" value="1"/>
</dbReference>
<dbReference type="InterPro" id="IPR015943">
    <property type="entry name" value="WD40/YVTN_repeat-like_dom_sf"/>
</dbReference>
<dbReference type="AlphaFoldDB" id="A0A0G4FLV0"/>
<feature type="compositionally biased region" description="Basic residues" evidence="3">
    <location>
        <begin position="144"/>
        <end position="157"/>
    </location>
</feature>
<dbReference type="SUPFAM" id="SSF50978">
    <property type="entry name" value="WD40 repeat-like"/>
    <property type="match status" value="1"/>
</dbReference>
<proteinExistence type="predicted"/>
<feature type="compositionally biased region" description="Basic and acidic residues" evidence="3">
    <location>
        <begin position="22"/>
        <end position="32"/>
    </location>
</feature>
<dbReference type="EMBL" id="CDMY01000462">
    <property type="protein sequence ID" value="CEM14988.1"/>
    <property type="molecule type" value="Genomic_DNA"/>
</dbReference>
<sequence>MFGGFGLRQLLYWENRLTRRLPRERGRGRGDESSDGSDADETPSERGRGRGTAGPQSNSVPPSSSGRQGMRLDELSADIIVYILGWVSRPAQKPLCICAQVCHRLHGVSVNEELWSGIFRERFARHLSPSATVRYLSPDPLVLPRRRPLRKRDRHDRRKDTGDQQQQDDHKAPRLLLPIPQRESSACGPPAPRTRTMSSDASTPCEGVRRRAGMPCTTSWRGKFAAKHTLERKWSRGVYDHKIKGSMDAKASVLDVSFAMSGALILAACRDGSLYLMCPHSGERVKRLTPPTTDPSTHPSATCCAHMLPTVPTTRMLDRLLENGEADHEEVQVMEWDAPPLVFAGFSDGRCIVWDLSRPSSANTSDNQIVRTLNCHPRGVSALALVPSNPMATRSHAHAHGTHIDGKLLSGGADGSCCLWSVGEAADGPLQRFHGHTASVEAVAPARDGNGVFFTASKDRLVRMYDWRVGGTRPVCEFPKHKDWVLCVEAHPTSPHLLRSTDKQVHLWDVRRPLQRLPLGPHDPLHRHRQLITGIRSDAFRCVSVSFDGAVKLSSQEDRSWRGGHGDDGGEVVSLTVCSDWVMSVDFDETQLVTGTVDGRVEIFTFT</sequence>
<keyword evidence="2" id="KW-0677">Repeat</keyword>
<dbReference type="InterPro" id="IPR036047">
    <property type="entry name" value="F-box-like_dom_sf"/>
</dbReference>
<keyword evidence="5" id="KW-1185">Reference proteome</keyword>
<evidence type="ECO:0000313" key="5">
    <source>
        <dbReference type="Proteomes" id="UP000041254"/>
    </source>
</evidence>
<name>A0A0G4FLV0_VITBC</name>
<evidence type="ECO:0000256" key="1">
    <source>
        <dbReference type="ARBA" id="ARBA00022574"/>
    </source>
</evidence>
<feature type="compositionally biased region" description="Polar residues" evidence="3">
    <location>
        <begin position="54"/>
        <end position="67"/>
    </location>
</feature>
<dbReference type="InterPro" id="IPR036322">
    <property type="entry name" value="WD40_repeat_dom_sf"/>
</dbReference>
<dbReference type="InParanoid" id="A0A0G4FLV0"/>